<dbReference type="EMBL" id="BIFR01000002">
    <property type="protein sequence ID" value="GCE15802.1"/>
    <property type="molecule type" value="Genomic_DNA"/>
</dbReference>
<dbReference type="Gene3D" id="2.130.10.10">
    <property type="entry name" value="YVTN repeat-like/Quinoprotein amine dehydrogenase"/>
    <property type="match status" value="1"/>
</dbReference>
<reference evidence="2" key="1">
    <citation type="submission" date="2018-12" db="EMBL/GenBank/DDBJ databases">
        <title>Tengunoibacter tsumagoiensis gen. nov., sp. nov., Dictyobacter kobayashii sp. nov., D. alpinus sp. nov., and D. joshuensis sp. nov. and description of Dictyobacteraceae fam. nov. within the order Ktedonobacterales isolated from Tengu-no-mugimeshi.</title>
        <authorList>
            <person name="Wang C.M."/>
            <person name="Zheng Y."/>
            <person name="Sakai Y."/>
            <person name="Toyoda A."/>
            <person name="Minakuchi Y."/>
            <person name="Abe K."/>
            <person name="Yokota A."/>
            <person name="Yabe S."/>
        </authorList>
    </citation>
    <scope>NUCLEOTIDE SEQUENCE [LARGE SCALE GENOMIC DNA]</scope>
    <source>
        <strain evidence="2">Uno3</strain>
    </source>
</reference>
<dbReference type="RefSeq" id="WP_126583215.1">
    <property type="nucleotide sequence ID" value="NZ_BIFR01000002.1"/>
</dbReference>
<protein>
    <recommendedName>
        <fullName evidence="3">Outer membrane protein assembly factor BamB</fullName>
    </recommendedName>
</protein>
<evidence type="ECO:0008006" key="3">
    <source>
        <dbReference type="Google" id="ProtNLM"/>
    </source>
</evidence>
<evidence type="ECO:0000313" key="1">
    <source>
        <dbReference type="EMBL" id="GCE15802.1"/>
    </source>
</evidence>
<comment type="caution">
    <text evidence="1">The sequence shown here is derived from an EMBL/GenBank/DDBJ whole genome shotgun (WGS) entry which is preliminary data.</text>
</comment>
<dbReference type="Proteomes" id="UP000287352">
    <property type="component" value="Unassembled WGS sequence"/>
</dbReference>
<sequence>MFELAQSVWPRFGGDQANRSRVPVPGPHTTPRWHTISLANAHENSKHQQSSVIVMPDESLRVCSMGVLSAVKLDGTILWQLDLSPFVRKDVVITSLFTALSSGETLHFLVNAVLIVDARGNPSRYAALPTYDDSCSPNLTYSGLPLTVSMRGQVSVLQGTVWQPVRTDFGLDTPTPAVYNDNTLAIAGYYGTGLCRVSLDGQIYWRSSLLQADLLPTINHAQIVAGGSLNDHLSAFFAPDGKQMGEYPHAAIFAEYVDGGWIALSEQRLARLTENGKERWSIAVNTLQYSSFDAKQPIVDRDGYIFVQQGGSLLCCDEQGHKAFEVPLPEVSKLCPISIVAHGTLAYVDQNELFLGYA</sequence>
<dbReference type="InterPro" id="IPR015943">
    <property type="entry name" value="WD40/YVTN_repeat-like_dom_sf"/>
</dbReference>
<organism evidence="1 2">
    <name type="scientific">Tengunoibacter tsumagoiensis</name>
    <dbReference type="NCBI Taxonomy" id="2014871"/>
    <lineage>
        <taxon>Bacteria</taxon>
        <taxon>Bacillati</taxon>
        <taxon>Chloroflexota</taxon>
        <taxon>Ktedonobacteria</taxon>
        <taxon>Ktedonobacterales</taxon>
        <taxon>Dictyobacteraceae</taxon>
        <taxon>Tengunoibacter</taxon>
    </lineage>
</organism>
<dbReference type="SUPFAM" id="SSF50998">
    <property type="entry name" value="Quinoprotein alcohol dehydrogenase-like"/>
    <property type="match status" value="1"/>
</dbReference>
<evidence type="ECO:0000313" key="2">
    <source>
        <dbReference type="Proteomes" id="UP000287352"/>
    </source>
</evidence>
<accession>A0A402A9G4</accession>
<keyword evidence="2" id="KW-1185">Reference proteome</keyword>
<dbReference type="OrthoDB" id="150308at2"/>
<dbReference type="AlphaFoldDB" id="A0A402A9G4"/>
<proteinExistence type="predicted"/>
<gene>
    <name evidence="1" type="ORF">KTT_56610</name>
</gene>
<name>A0A402A9G4_9CHLR</name>
<dbReference type="InterPro" id="IPR011047">
    <property type="entry name" value="Quinoprotein_ADH-like_sf"/>
</dbReference>